<comment type="pathway">
    <text evidence="8">Amino-acid biosynthesis; L-methionine biosynthesis via de novo pathway; L-homoserine from L-aspartate: step 1/3.</text>
</comment>
<dbReference type="GO" id="GO:0009090">
    <property type="term" value="P:homoserine biosynthetic process"/>
    <property type="evidence" value="ECO:0007669"/>
    <property type="project" value="TreeGrafter"/>
</dbReference>
<dbReference type="GO" id="GO:0009089">
    <property type="term" value="P:lysine biosynthetic process via diaminopimelate"/>
    <property type="evidence" value="ECO:0007669"/>
    <property type="project" value="UniProtKB-UniPathway"/>
</dbReference>
<dbReference type="GeneID" id="41322675"/>
<evidence type="ECO:0000313" key="12">
    <source>
        <dbReference type="Proteomes" id="UP000752814"/>
    </source>
</evidence>
<evidence type="ECO:0000256" key="7">
    <source>
        <dbReference type="RuleBase" id="RU003448"/>
    </source>
</evidence>
<reference evidence="11" key="1">
    <citation type="submission" date="2016-03" db="EMBL/GenBank/DDBJ databases">
        <authorList>
            <person name="Borrel G."/>
            <person name="Mccann A."/>
            <person name="O'Toole P.W."/>
        </authorList>
    </citation>
    <scope>NUCLEOTIDE SEQUENCE</scope>
    <source>
        <strain evidence="11">183</strain>
    </source>
</reference>
<dbReference type="NCBIfam" id="TIGR00657">
    <property type="entry name" value="asp_kinases"/>
    <property type="match status" value="1"/>
</dbReference>
<evidence type="ECO:0000259" key="10">
    <source>
        <dbReference type="Pfam" id="PF22468"/>
    </source>
</evidence>
<evidence type="ECO:0000256" key="5">
    <source>
        <dbReference type="ARBA" id="ARBA00022840"/>
    </source>
</evidence>
<dbReference type="Gene3D" id="1.20.120.1320">
    <property type="entry name" value="Aspartokinase, catalytic domain"/>
    <property type="match status" value="1"/>
</dbReference>
<dbReference type="EMBL" id="LVVT01000022">
    <property type="protein sequence ID" value="TQS81583.1"/>
    <property type="molecule type" value="Genomic_DNA"/>
</dbReference>
<name>A0A8J8PF50_9ARCH</name>
<keyword evidence="2 7" id="KW-0808">Transferase</keyword>
<dbReference type="Proteomes" id="UP000752814">
    <property type="component" value="Unassembled WGS sequence"/>
</dbReference>
<dbReference type="InterPro" id="IPR001341">
    <property type="entry name" value="Asp_kinase"/>
</dbReference>
<dbReference type="GO" id="GO:0005524">
    <property type="term" value="F:ATP binding"/>
    <property type="evidence" value="ECO:0007669"/>
    <property type="project" value="UniProtKB-KW"/>
</dbReference>
<comment type="similarity">
    <text evidence="1 7">Belongs to the aspartokinase family.</text>
</comment>
<proteinExistence type="inferred from homology"/>
<keyword evidence="8" id="KW-0028">Amino-acid biosynthesis</keyword>
<dbReference type="UniPathway" id="UPA00050">
    <property type="reaction ID" value="UER00461"/>
</dbReference>
<accession>A0A8J8PF50</accession>
<keyword evidence="3" id="KW-0547">Nucleotide-binding</keyword>
<dbReference type="PANTHER" id="PTHR21499">
    <property type="entry name" value="ASPARTATE KINASE"/>
    <property type="match status" value="1"/>
</dbReference>
<dbReference type="SUPFAM" id="SSF55021">
    <property type="entry name" value="ACT-like"/>
    <property type="match status" value="2"/>
</dbReference>
<dbReference type="Gene3D" id="3.30.2130.10">
    <property type="entry name" value="VC0802-like"/>
    <property type="match status" value="1"/>
</dbReference>
<protein>
    <recommendedName>
        <fullName evidence="7">Aspartokinase</fullName>
        <ecNumber evidence="7">2.7.2.4</ecNumber>
    </recommendedName>
</protein>
<dbReference type="SUPFAM" id="SSF53633">
    <property type="entry name" value="Carbamate kinase-like"/>
    <property type="match status" value="1"/>
</dbReference>
<gene>
    <name evidence="11" type="ORF">A3207_04050</name>
</gene>
<evidence type="ECO:0000256" key="6">
    <source>
        <dbReference type="ARBA" id="ARBA00047872"/>
    </source>
</evidence>
<evidence type="ECO:0000259" key="9">
    <source>
        <dbReference type="Pfam" id="PF00696"/>
    </source>
</evidence>
<comment type="pathway">
    <text evidence="8">Amino-acid biosynthesis; L-lysine biosynthesis via DAP pathway; (S)-tetrahydrodipicolinate from L-aspartate: step 1/4.</text>
</comment>
<evidence type="ECO:0000256" key="1">
    <source>
        <dbReference type="ARBA" id="ARBA00010122"/>
    </source>
</evidence>
<dbReference type="Gene3D" id="3.40.1160.10">
    <property type="entry name" value="Acetylglutamate kinase-like"/>
    <property type="match status" value="1"/>
</dbReference>
<evidence type="ECO:0000256" key="2">
    <source>
        <dbReference type="ARBA" id="ARBA00022679"/>
    </source>
</evidence>
<feature type="domain" description="Aspartokinase ACT" evidence="10">
    <location>
        <begin position="387"/>
        <end position="447"/>
    </location>
</feature>
<organism evidence="11 12">
    <name type="scientific">Candidatus Methanomassiliicoccus intestinalis</name>
    <dbReference type="NCBI Taxonomy" id="1406512"/>
    <lineage>
        <taxon>Archaea</taxon>
        <taxon>Methanobacteriati</taxon>
        <taxon>Thermoplasmatota</taxon>
        <taxon>Thermoplasmata</taxon>
        <taxon>Methanomassiliicoccales</taxon>
        <taxon>Methanomassiliicoccaceae</taxon>
        <taxon>Methanomassiliicoccus</taxon>
    </lineage>
</organism>
<dbReference type="AlphaFoldDB" id="A0A8J8PF50"/>
<comment type="pathway">
    <text evidence="8">Amino-acid biosynthesis; L-threonine biosynthesis; L-threonine from L-aspartate: step 1/5.</text>
</comment>
<dbReference type="PIRSF" id="PIRSF000726">
    <property type="entry name" value="Asp_kin"/>
    <property type="match status" value="1"/>
</dbReference>
<evidence type="ECO:0000256" key="8">
    <source>
        <dbReference type="RuleBase" id="RU004249"/>
    </source>
</evidence>
<dbReference type="UniPathway" id="UPA00051">
    <property type="reaction ID" value="UER00462"/>
</dbReference>
<dbReference type="Pfam" id="PF00696">
    <property type="entry name" value="AA_kinase"/>
    <property type="match status" value="1"/>
</dbReference>
<dbReference type="OMA" id="DNINIMM"/>
<dbReference type="InterPro" id="IPR054352">
    <property type="entry name" value="ACT_Aspartokinase"/>
</dbReference>
<dbReference type="InterPro" id="IPR005260">
    <property type="entry name" value="Asp_kin_monofn"/>
</dbReference>
<keyword evidence="5" id="KW-0067">ATP-binding</keyword>
<keyword evidence="4 7" id="KW-0418">Kinase</keyword>
<evidence type="ECO:0000256" key="4">
    <source>
        <dbReference type="ARBA" id="ARBA00022777"/>
    </source>
</evidence>
<comment type="catalytic activity">
    <reaction evidence="6 7">
        <text>L-aspartate + ATP = 4-phospho-L-aspartate + ADP</text>
        <dbReference type="Rhea" id="RHEA:23776"/>
        <dbReference type="ChEBI" id="CHEBI:29991"/>
        <dbReference type="ChEBI" id="CHEBI:30616"/>
        <dbReference type="ChEBI" id="CHEBI:57535"/>
        <dbReference type="ChEBI" id="CHEBI:456216"/>
        <dbReference type="EC" id="2.7.2.4"/>
    </reaction>
</comment>
<dbReference type="PANTHER" id="PTHR21499:SF59">
    <property type="entry name" value="ASPARTOKINASE"/>
    <property type="match status" value="1"/>
</dbReference>
<dbReference type="UniPathway" id="UPA00034">
    <property type="reaction ID" value="UER00015"/>
</dbReference>
<feature type="domain" description="Aspartate/glutamate/uridylate kinase" evidence="9">
    <location>
        <begin position="5"/>
        <end position="279"/>
    </location>
</feature>
<dbReference type="InterPro" id="IPR001048">
    <property type="entry name" value="Asp/Glu/Uridylate_kinase"/>
</dbReference>
<dbReference type="InterPro" id="IPR042199">
    <property type="entry name" value="AsparK_Bifunc_asparK/hSer_DH"/>
</dbReference>
<evidence type="ECO:0000256" key="3">
    <source>
        <dbReference type="ARBA" id="ARBA00022741"/>
    </source>
</evidence>
<dbReference type="CDD" id="cd04892">
    <property type="entry name" value="ACT_AK-like_2"/>
    <property type="match status" value="1"/>
</dbReference>
<dbReference type="RefSeq" id="WP_020448164.1">
    <property type="nucleotide sequence ID" value="NZ_CAYAYE010000017.1"/>
</dbReference>
<dbReference type="EC" id="2.7.2.4" evidence="7"/>
<comment type="caution">
    <text evidence="11">The sequence shown here is derived from an EMBL/GenBank/DDBJ whole genome shotgun (WGS) entry which is preliminary data.</text>
</comment>
<dbReference type="GO" id="GO:0004072">
    <property type="term" value="F:aspartate kinase activity"/>
    <property type="evidence" value="ECO:0007669"/>
    <property type="project" value="UniProtKB-EC"/>
</dbReference>
<dbReference type="InterPro" id="IPR045865">
    <property type="entry name" value="ACT-like_dom_sf"/>
</dbReference>
<dbReference type="Pfam" id="PF22468">
    <property type="entry name" value="ACT_9"/>
    <property type="match status" value="1"/>
</dbReference>
<dbReference type="GO" id="GO:0005829">
    <property type="term" value="C:cytosol"/>
    <property type="evidence" value="ECO:0007669"/>
    <property type="project" value="TreeGrafter"/>
</dbReference>
<dbReference type="GO" id="GO:0009088">
    <property type="term" value="P:threonine biosynthetic process"/>
    <property type="evidence" value="ECO:0007669"/>
    <property type="project" value="UniProtKB-UniPathway"/>
</dbReference>
<dbReference type="InterPro" id="IPR036393">
    <property type="entry name" value="AceGlu_kinase-like_sf"/>
</dbReference>
<sequence length="455" mass="48852">MIKSMKFGGTSVGSIDALERMISIILKEEANKAVVVSAMSGVTNSLLDCLAGKSEIDEIANILLERYSTTAKAAITDPIYKTYYSKLEDAIGRLSEHLETYKDSPCEPLHDTIVSWGERLSSLTVAHILQSRGRDGVSITSEEAGIVAYGTYGNGSADLELTHKNLKKNVLPLLNDGAIPVLTGFYGIGPEGKPMTFGRGGSDYSSSVVACALEADCCEIWTDVNGFMTADPRVVKDAFTIHEMDYSEAAELAYFGAKVLHPRTVEPVRKRGIPLAVKNTFNPESKGTIIRKIKNGSSGILRSVASKADLSIVKIYSSELVYQPDLVSRLVASVSGAAGNTYAVSTSLSTIAFLIPSNTIDEVINRISTMHESQVEKYTVKSNVALICCVGDNMINMPGVAAKVFANMATIGANIEMISEGASDVALNFVIPDDKALDAVRNIHKEFIGGPNEKF</sequence>
<evidence type="ECO:0000313" key="11">
    <source>
        <dbReference type="EMBL" id="TQS81583.1"/>
    </source>
</evidence>